<reference evidence="11 12" key="1">
    <citation type="submission" date="2020-04" db="EMBL/GenBank/DDBJ databases">
        <title>MicrobeNet Type strains.</title>
        <authorList>
            <person name="Nicholson A.C."/>
        </authorList>
    </citation>
    <scope>NUCLEOTIDE SEQUENCE [LARGE SCALE GENOMIC DNA]</scope>
    <source>
        <strain evidence="11 12">ATCC 700355</strain>
    </source>
</reference>
<gene>
    <name evidence="11" type="ORF">HF989_00885</name>
    <name evidence="10" type="ORF">JOF50_000178</name>
</gene>
<dbReference type="InterPro" id="IPR002549">
    <property type="entry name" value="AI-2E-like"/>
</dbReference>
<feature type="transmembrane region" description="Helical" evidence="9">
    <location>
        <begin position="181"/>
        <end position="199"/>
    </location>
</feature>
<feature type="transmembrane region" description="Helical" evidence="9">
    <location>
        <begin position="331"/>
        <end position="364"/>
    </location>
</feature>
<evidence type="ECO:0000256" key="5">
    <source>
        <dbReference type="ARBA" id="ARBA00022692"/>
    </source>
</evidence>
<dbReference type="Proteomes" id="UP000554284">
    <property type="component" value="Unassembled WGS sequence"/>
</dbReference>
<evidence type="ECO:0000256" key="6">
    <source>
        <dbReference type="ARBA" id="ARBA00022989"/>
    </source>
</evidence>
<dbReference type="GO" id="GO:0055085">
    <property type="term" value="P:transmembrane transport"/>
    <property type="evidence" value="ECO:0007669"/>
    <property type="project" value="TreeGrafter"/>
</dbReference>
<proteinExistence type="inferred from homology"/>
<sequence>MRWCTIVRVSEPIQTTGQDHEDRVDRNVVFNDWLASSAKFTLRILVIAVFLYAVGQLIGAFWAGILPVVLALIVCTVLAPIAAALRRHKVPAALAAFLTMLLFFGVLAALIMIIAPNLVGQTRLLYIQALEGLQRLQLWAQGPPLNLDPESLNEGVDEITLWIQNQAGAIAGGVFSGINTAAGLSVTLMVLVVLTFFFLKDGHRFLPWLRSATGGRTGLYLTELLTRAWNTLSGFIRAQAVCSLVDAIVIGTGIAIVGVPMAFTLALITFVAGFIPIVGAVVAGALAVLIALVTLGFTKALIVLGIVLATQQLEGNVLSPLLQSRAMNLHPVIVLVSVTVGGALFGLIGGFLAVPTAAMIAVVYRYALEILRINAGEIGAKDIDLATHEGEIIAEIVEAESVHKREEWRGEREWVNAPAPEDQADDAKRERFGTTSLKKLRVTTERIGRLRGKAAASPQSHSAERTQSEHTVEPER</sequence>
<evidence type="ECO:0000313" key="12">
    <source>
        <dbReference type="Proteomes" id="UP000554284"/>
    </source>
</evidence>
<comment type="caution">
    <text evidence="11">The sequence shown here is derived from an EMBL/GenBank/DDBJ whole genome shotgun (WGS) entry which is preliminary data.</text>
</comment>
<feature type="transmembrane region" description="Helical" evidence="9">
    <location>
        <begin position="40"/>
        <end position="59"/>
    </location>
</feature>
<evidence type="ECO:0000256" key="4">
    <source>
        <dbReference type="ARBA" id="ARBA00022475"/>
    </source>
</evidence>
<accession>A0A7X6LPN6</accession>
<evidence type="ECO:0000256" key="8">
    <source>
        <dbReference type="SAM" id="MobiDB-lite"/>
    </source>
</evidence>
<feature type="region of interest" description="Disordered" evidence="8">
    <location>
        <begin position="444"/>
        <end position="476"/>
    </location>
</feature>
<evidence type="ECO:0000256" key="9">
    <source>
        <dbReference type="SAM" id="Phobius"/>
    </source>
</evidence>
<organism evidence="11 12">
    <name type="scientific">Corynebacterium mucifaciens</name>
    <dbReference type="NCBI Taxonomy" id="57171"/>
    <lineage>
        <taxon>Bacteria</taxon>
        <taxon>Bacillati</taxon>
        <taxon>Actinomycetota</taxon>
        <taxon>Actinomycetes</taxon>
        <taxon>Mycobacteriales</taxon>
        <taxon>Corynebacteriaceae</taxon>
        <taxon>Corynebacterium</taxon>
    </lineage>
</organism>
<keyword evidence="7 9" id="KW-0472">Membrane</keyword>
<evidence type="ECO:0000313" key="11">
    <source>
        <dbReference type="EMBL" id="NKY67943.1"/>
    </source>
</evidence>
<dbReference type="GO" id="GO:0005886">
    <property type="term" value="C:plasma membrane"/>
    <property type="evidence" value="ECO:0007669"/>
    <property type="project" value="UniProtKB-SubCell"/>
</dbReference>
<comment type="subcellular location">
    <subcellularLocation>
        <location evidence="1">Cell membrane</location>
        <topology evidence="1">Multi-pass membrane protein</topology>
    </subcellularLocation>
</comment>
<keyword evidence="13" id="KW-1185">Reference proteome</keyword>
<reference evidence="10 13" key="2">
    <citation type="submission" date="2024-06" db="EMBL/GenBank/DDBJ databases">
        <title>Sequencing the genomes of 1000 actinobacteria strains.</title>
        <authorList>
            <person name="Klenk H.-P."/>
        </authorList>
    </citation>
    <scope>NUCLEOTIDE SEQUENCE [LARGE SCALE GENOMIC DNA]</scope>
    <source>
        <strain evidence="10 13">DSM 44265</strain>
    </source>
</reference>
<evidence type="ECO:0000256" key="2">
    <source>
        <dbReference type="ARBA" id="ARBA00009773"/>
    </source>
</evidence>
<dbReference type="Pfam" id="PF01594">
    <property type="entry name" value="AI-2E_transport"/>
    <property type="match status" value="1"/>
</dbReference>
<protein>
    <submittedName>
        <fullName evidence="11">AI-2E family transporter</fullName>
    </submittedName>
    <submittedName>
        <fullName evidence="10">PurR-regulated permease PerM</fullName>
    </submittedName>
</protein>
<dbReference type="RefSeq" id="WP_168683490.1">
    <property type="nucleotide sequence ID" value="NZ_JAAXPF010000001.1"/>
</dbReference>
<feature type="compositionally biased region" description="Basic and acidic residues" evidence="8">
    <location>
        <begin position="462"/>
        <end position="476"/>
    </location>
</feature>
<dbReference type="Proteomes" id="UP001549139">
    <property type="component" value="Unassembled WGS sequence"/>
</dbReference>
<comment type="similarity">
    <text evidence="2">Belongs to the autoinducer-2 exporter (AI-2E) (TC 2.A.86) family.</text>
</comment>
<evidence type="ECO:0000256" key="3">
    <source>
        <dbReference type="ARBA" id="ARBA00022448"/>
    </source>
</evidence>
<keyword evidence="4" id="KW-1003">Cell membrane</keyword>
<evidence type="ECO:0000313" key="10">
    <source>
        <dbReference type="EMBL" id="MET3943379.1"/>
    </source>
</evidence>
<feature type="transmembrane region" description="Helical" evidence="9">
    <location>
        <begin position="65"/>
        <end position="85"/>
    </location>
</feature>
<keyword evidence="6 9" id="KW-1133">Transmembrane helix</keyword>
<dbReference type="PANTHER" id="PTHR21716:SF53">
    <property type="entry name" value="PERMEASE PERM-RELATED"/>
    <property type="match status" value="1"/>
</dbReference>
<evidence type="ECO:0000256" key="1">
    <source>
        <dbReference type="ARBA" id="ARBA00004651"/>
    </source>
</evidence>
<feature type="transmembrane region" description="Helical" evidence="9">
    <location>
        <begin position="92"/>
        <end position="115"/>
    </location>
</feature>
<name>A0A7X6LPN6_9CORY</name>
<feature type="transmembrane region" description="Helical" evidence="9">
    <location>
        <begin position="289"/>
        <end position="311"/>
    </location>
</feature>
<feature type="transmembrane region" description="Helical" evidence="9">
    <location>
        <begin position="235"/>
        <end position="256"/>
    </location>
</feature>
<dbReference type="EMBL" id="JAAXPF010000001">
    <property type="protein sequence ID" value="NKY67943.1"/>
    <property type="molecule type" value="Genomic_DNA"/>
</dbReference>
<dbReference type="AlphaFoldDB" id="A0A7X6LPN6"/>
<evidence type="ECO:0000313" key="13">
    <source>
        <dbReference type="Proteomes" id="UP001549139"/>
    </source>
</evidence>
<keyword evidence="5 9" id="KW-0812">Transmembrane</keyword>
<dbReference type="PANTHER" id="PTHR21716">
    <property type="entry name" value="TRANSMEMBRANE PROTEIN"/>
    <property type="match status" value="1"/>
</dbReference>
<evidence type="ECO:0000256" key="7">
    <source>
        <dbReference type="ARBA" id="ARBA00023136"/>
    </source>
</evidence>
<keyword evidence="3" id="KW-0813">Transport</keyword>
<feature type="transmembrane region" description="Helical" evidence="9">
    <location>
        <begin position="262"/>
        <end position="282"/>
    </location>
</feature>
<dbReference type="EMBL" id="JBEPNZ010000001">
    <property type="protein sequence ID" value="MET3943379.1"/>
    <property type="molecule type" value="Genomic_DNA"/>
</dbReference>